<feature type="transmembrane region" description="Helical" evidence="7">
    <location>
        <begin position="516"/>
        <end position="535"/>
    </location>
</feature>
<organism evidence="8 9">
    <name type="scientific">Heracleum sosnowskyi</name>
    <dbReference type="NCBI Taxonomy" id="360622"/>
    <lineage>
        <taxon>Eukaryota</taxon>
        <taxon>Viridiplantae</taxon>
        <taxon>Streptophyta</taxon>
        <taxon>Embryophyta</taxon>
        <taxon>Tracheophyta</taxon>
        <taxon>Spermatophyta</taxon>
        <taxon>Magnoliopsida</taxon>
        <taxon>eudicotyledons</taxon>
        <taxon>Gunneridae</taxon>
        <taxon>Pentapetalae</taxon>
        <taxon>asterids</taxon>
        <taxon>campanulids</taxon>
        <taxon>Apiales</taxon>
        <taxon>Apiaceae</taxon>
        <taxon>Apioideae</taxon>
        <taxon>apioid superclade</taxon>
        <taxon>Tordylieae</taxon>
        <taxon>Tordyliinae</taxon>
        <taxon>Heracleum</taxon>
    </lineage>
</organism>
<evidence type="ECO:0000256" key="6">
    <source>
        <dbReference type="ARBA" id="ARBA00044504"/>
    </source>
</evidence>
<protein>
    <submittedName>
        <fullName evidence="8">Peptide transporter</fullName>
    </submittedName>
</protein>
<dbReference type="InterPro" id="IPR036259">
    <property type="entry name" value="MFS_trans_sf"/>
</dbReference>
<dbReference type="EMBL" id="JAUIZM010000011">
    <property type="protein sequence ID" value="KAK1355220.1"/>
    <property type="molecule type" value="Genomic_DNA"/>
</dbReference>
<feature type="transmembrane region" description="Helical" evidence="7">
    <location>
        <begin position="173"/>
        <end position="192"/>
    </location>
</feature>
<comment type="subcellular location">
    <subcellularLocation>
        <location evidence="1">Membrane</location>
        <topology evidence="1">Multi-pass membrane protein</topology>
    </subcellularLocation>
</comment>
<evidence type="ECO:0000256" key="5">
    <source>
        <dbReference type="ARBA" id="ARBA00023136"/>
    </source>
</evidence>
<proteinExistence type="inferred from homology"/>
<keyword evidence="9" id="KW-1185">Reference proteome</keyword>
<comment type="similarity">
    <text evidence="6">Belongs to the major facilitator superfamily. Phosphate:H(+) symporter (TC 2.A.1.9) family.</text>
</comment>
<dbReference type="SUPFAM" id="SSF103473">
    <property type="entry name" value="MFS general substrate transporter"/>
    <property type="match status" value="1"/>
</dbReference>
<name>A0AAD8GTW3_9APIA</name>
<dbReference type="Gene3D" id="1.20.1250.20">
    <property type="entry name" value="MFS general substrate transporter like domains"/>
    <property type="match status" value="1"/>
</dbReference>
<evidence type="ECO:0000313" key="8">
    <source>
        <dbReference type="EMBL" id="KAK1355220.1"/>
    </source>
</evidence>
<dbReference type="InterPro" id="IPR018456">
    <property type="entry name" value="PTR2_symporter_CS"/>
</dbReference>
<feature type="transmembrane region" description="Helical" evidence="7">
    <location>
        <begin position="426"/>
        <end position="450"/>
    </location>
</feature>
<dbReference type="PANTHER" id="PTHR11654">
    <property type="entry name" value="OLIGOPEPTIDE TRANSPORTER-RELATED"/>
    <property type="match status" value="1"/>
</dbReference>
<gene>
    <name evidence="8" type="ORF">POM88_048476</name>
</gene>
<feature type="transmembrane region" description="Helical" evidence="7">
    <location>
        <begin position="352"/>
        <end position="373"/>
    </location>
</feature>
<dbReference type="GO" id="GO:0016020">
    <property type="term" value="C:membrane"/>
    <property type="evidence" value="ECO:0007669"/>
    <property type="project" value="UniProtKB-SubCell"/>
</dbReference>
<keyword evidence="5 7" id="KW-0472">Membrane</keyword>
<feature type="transmembrane region" description="Helical" evidence="7">
    <location>
        <begin position="385"/>
        <end position="406"/>
    </location>
</feature>
<dbReference type="PROSITE" id="PS01022">
    <property type="entry name" value="PTR2_1"/>
    <property type="match status" value="1"/>
</dbReference>
<feature type="transmembrane region" description="Helical" evidence="7">
    <location>
        <begin position="311"/>
        <end position="332"/>
    </location>
</feature>
<comment type="similarity">
    <text evidence="2">Belongs to the major facilitator superfamily. Proton-dependent oligopeptide transporter (POT/PTR) (TC 2.A.17) family.</text>
</comment>
<evidence type="ECO:0000256" key="1">
    <source>
        <dbReference type="ARBA" id="ARBA00004141"/>
    </source>
</evidence>
<evidence type="ECO:0000256" key="2">
    <source>
        <dbReference type="ARBA" id="ARBA00005982"/>
    </source>
</evidence>
<dbReference type="Pfam" id="PF00854">
    <property type="entry name" value="PTR2"/>
    <property type="match status" value="1"/>
</dbReference>
<dbReference type="AlphaFoldDB" id="A0AAD8GTW3"/>
<feature type="transmembrane region" description="Helical" evidence="7">
    <location>
        <begin position="100"/>
        <end position="124"/>
    </location>
</feature>
<feature type="transmembrane region" description="Helical" evidence="7">
    <location>
        <begin position="31"/>
        <end position="53"/>
    </location>
</feature>
<dbReference type="GO" id="GO:0006857">
    <property type="term" value="P:oligopeptide transport"/>
    <property type="evidence" value="ECO:0007669"/>
    <property type="project" value="InterPro"/>
</dbReference>
<keyword evidence="3 7" id="KW-0812">Transmembrane</keyword>
<evidence type="ECO:0000313" key="9">
    <source>
        <dbReference type="Proteomes" id="UP001237642"/>
    </source>
</evidence>
<reference evidence="8" key="1">
    <citation type="submission" date="2023-02" db="EMBL/GenBank/DDBJ databases">
        <title>Genome of toxic invasive species Heracleum sosnowskyi carries increased number of genes despite the absence of recent whole-genome duplications.</title>
        <authorList>
            <person name="Schelkunov M."/>
            <person name="Shtratnikova V."/>
            <person name="Makarenko M."/>
            <person name="Klepikova A."/>
            <person name="Omelchenko D."/>
            <person name="Novikova G."/>
            <person name="Obukhova E."/>
            <person name="Bogdanov V."/>
            <person name="Penin A."/>
            <person name="Logacheva M."/>
        </authorList>
    </citation>
    <scope>NUCLEOTIDE SEQUENCE</scope>
    <source>
        <strain evidence="8">Hsosn_3</strain>
        <tissue evidence="8">Leaf</tissue>
    </source>
</reference>
<feature type="transmembrane region" description="Helical" evidence="7">
    <location>
        <begin position="198"/>
        <end position="218"/>
    </location>
</feature>
<sequence>MATSAAASQDAHGDINVFRAKKPMKNSWRSAIFIIFVEIAERFAAFGLSGNLINYLNNVLGMPISSAAKNVNIWLGVSTAVTPVLGAFVADSYLGRFRTILFSSIIYLLGLVLLTISVSAISLVHRKPVFFLALYMISVGEGGHKPCVQTFAADQFDESDPEDKLAKSSFFNWYYLGVALGATAGLVFVVYAQDYIGWAIGFGMPLVAIAGSLLIFLIGQKTYRRAVPIGSPFTKFMQVVVAAFRKRHVSGLGECYQDVDCTAPALARTNQFKFLNKAMMIDEIDASSQKRNEWRLCCVNQVEEAKLIFRLFPVWISYFMFGVVIAQQGTYFTKQGSTMVRHLKIPPATLQVVSGLTVLTGAAIYDCFFVPMARKLTKHPSGITMLQRMGIGIFISIITMVVAALVEGKRVSIARKHGLIDTPKSVVPMAIWWLVPQYMLCGLTDVFAIIGMQEFFYNQVPEEMRSMGAAMYLSTTGVGSFLSSGFISVVQIISSRYGNGEGWLTGNNLNRAHLDYFYWILAGLSSLNLCFYVWVAKGFVYKKIECDKDMATEA</sequence>
<comment type="caution">
    <text evidence="8">The sequence shown here is derived from an EMBL/GenBank/DDBJ whole genome shotgun (WGS) entry which is preliminary data.</text>
</comment>
<evidence type="ECO:0000256" key="3">
    <source>
        <dbReference type="ARBA" id="ARBA00022692"/>
    </source>
</evidence>
<feature type="transmembrane region" description="Helical" evidence="7">
    <location>
        <begin position="471"/>
        <end position="493"/>
    </location>
</feature>
<dbReference type="InterPro" id="IPR000109">
    <property type="entry name" value="POT_fam"/>
</dbReference>
<keyword evidence="4 7" id="KW-1133">Transmembrane helix</keyword>
<dbReference type="GO" id="GO:0022857">
    <property type="term" value="F:transmembrane transporter activity"/>
    <property type="evidence" value="ECO:0007669"/>
    <property type="project" value="InterPro"/>
</dbReference>
<evidence type="ECO:0000256" key="7">
    <source>
        <dbReference type="SAM" id="Phobius"/>
    </source>
</evidence>
<reference evidence="8" key="2">
    <citation type="submission" date="2023-05" db="EMBL/GenBank/DDBJ databases">
        <authorList>
            <person name="Schelkunov M.I."/>
        </authorList>
    </citation>
    <scope>NUCLEOTIDE SEQUENCE</scope>
    <source>
        <strain evidence="8">Hsosn_3</strain>
        <tissue evidence="8">Leaf</tissue>
    </source>
</reference>
<accession>A0AAD8GTW3</accession>
<feature type="transmembrane region" description="Helical" evidence="7">
    <location>
        <begin position="73"/>
        <end position="94"/>
    </location>
</feature>
<evidence type="ECO:0000256" key="4">
    <source>
        <dbReference type="ARBA" id="ARBA00022989"/>
    </source>
</evidence>
<dbReference type="Proteomes" id="UP001237642">
    <property type="component" value="Unassembled WGS sequence"/>
</dbReference>